<dbReference type="Pfam" id="PF01965">
    <property type="entry name" value="DJ-1_PfpI"/>
    <property type="match status" value="1"/>
</dbReference>
<dbReference type="InterPro" id="IPR002818">
    <property type="entry name" value="DJ-1/PfpI"/>
</dbReference>
<proteinExistence type="predicted"/>
<protein>
    <recommendedName>
        <fullName evidence="1">DJ-1/PfpI domain-containing protein</fullName>
    </recommendedName>
</protein>
<name>A0ABQ7TST3_SOLTU</name>
<dbReference type="EMBL" id="JAIVGD010000028">
    <property type="protein sequence ID" value="KAH0737784.1"/>
    <property type="molecule type" value="Genomic_DNA"/>
</dbReference>
<sequence length="127" mass="13997">MSTTSAASLRSTKGQRTLLYGHSIRSSKDCLIWDSQVGKLVLIRRYVENIQVLVPIVNGTESIEAIVPIDILHRAGVDVIVASVENQLQIEVMYGIKIVADALISDCVDTEFDLISLPVCLLFKLKN</sequence>
<keyword evidence="3" id="KW-1185">Reference proteome</keyword>
<accession>A0ABQ7TST3</accession>
<reference evidence="2 3" key="1">
    <citation type="journal article" date="2021" name="bioRxiv">
        <title>Chromosome-scale and haplotype-resolved genome assembly of a tetraploid potato cultivar.</title>
        <authorList>
            <person name="Sun H."/>
            <person name="Jiao W.-B."/>
            <person name="Krause K."/>
            <person name="Campoy J.A."/>
            <person name="Goel M."/>
            <person name="Folz-Donahue K."/>
            <person name="Kukat C."/>
            <person name="Huettel B."/>
            <person name="Schneeberger K."/>
        </authorList>
    </citation>
    <scope>NUCLEOTIDE SEQUENCE [LARGE SCALE GENOMIC DNA]</scope>
    <source>
        <strain evidence="2">SolTubOtavaFocal</strain>
        <tissue evidence="2">Leaves</tissue>
    </source>
</reference>
<dbReference type="Gene3D" id="3.40.50.880">
    <property type="match status" value="1"/>
</dbReference>
<dbReference type="Proteomes" id="UP000826656">
    <property type="component" value="Unassembled WGS sequence"/>
</dbReference>
<dbReference type="SUPFAM" id="SSF52317">
    <property type="entry name" value="Class I glutamine amidotransferase-like"/>
    <property type="match status" value="1"/>
</dbReference>
<feature type="domain" description="DJ-1/PfpI" evidence="1">
    <location>
        <begin position="51"/>
        <end position="118"/>
    </location>
</feature>
<dbReference type="PANTHER" id="PTHR48094:SF12">
    <property type="entry name" value="PARKINSON DISEASE PROTEIN 7 HOMOLOG"/>
    <property type="match status" value="1"/>
</dbReference>
<dbReference type="PANTHER" id="PTHR48094">
    <property type="entry name" value="PROTEIN/NUCLEIC ACID DEGLYCASE DJ-1-RELATED"/>
    <property type="match status" value="1"/>
</dbReference>
<gene>
    <name evidence="2" type="ORF">KY290_036489</name>
</gene>
<dbReference type="InterPro" id="IPR029062">
    <property type="entry name" value="Class_I_gatase-like"/>
</dbReference>
<dbReference type="InterPro" id="IPR050325">
    <property type="entry name" value="Prot/Nucl_acid_deglycase"/>
</dbReference>
<evidence type="ECO:0000313" key="3">
    <source>
        <dbReference type="Proteomes" id="UP000826656"/>
    </source>
</evidence>
<evidence type="ECO:0000313" key="2">
    <source>
        <dbReference type="EMBL" id="KAH0737784.1"/>
    </source>
</evidence>
<evidence type="ECO:0000259" key="1">
    <source>
        <dbReference type="Pfam" id="PF01965"/>
    </source>
</evidence>
<organism evidence="2 3">
    <name type="scientific">Solanum tuberosum</name>
    <name type="common">Potato</name>
    <dbReference type="NCBI Taxonomy" id="4113"/>
    <lineage>
        <taxon>Eukaryota</taxon>
        <taxon>Viridiplantae</taxon>
        <taxon>Streptophyta</taxon>
        <taxon>Embryophyta</taxon>
        <taxon>Tracheophyta</taxon>
        <taxon>Spermatophyta</taxon>
        <taxon>Magnoliopsida</taxon>
        <taxon>eudicotyledons</taxon>
        <taxon>Gunneridae</taxon>
        <taxon>Pentapetalae</taxon>
        <taxon>asterids</taxon>
        <taxon>lamiids</taxon>
        <taxon>Solanales</taxon>
        <taxon>Solanaceae</taxon>
        <taxon>Solanoideae</taxon>
        <taxon>Solaneae</taxon>
        <taxon>Solanum</taxon>
    </lineage>
</organism>
<comment type="caution">
    <text evidence="2">The sequence shown here is derived from an EMBL/GenBank/DDBJ whole genome shotgun (WGS) entry which is preliminary data.</text>
</comment>